<evidence type="ECO:0000313" key="1">
    <source>
        <dbReference type="EMBL" id="KAF7670726.1"/>
    </source>
</evidence>
<dbReference type="AlphaFoldDB" id="A0A8H7E8R5"/>
<protein>
    <submittedName>
        <fullName evidence="1">Uncharacterized protein</fullName>
    </submittedName>
</protein>
<reference evidence="1" key="1">
    <citation type="submission" date="2020-01" db="EMBL/GenBank/DDBJ databases">
        <authorList>
            <person name="Feng Z.H.Z."/>
        </authorList>
    </citation>
    <scope>NUCLEOTIDE SEQUENCE</scope>
    <source>
        <strain evidence="1">CBS107.38</strain>
    </source>
</reference>
<evidence type="ECO:0000313" key="2">
    <source>
        <dbReference type="Proteomes" id="UP000596902"/>
    </source>
</evidence>
<dbReference type="EMBL" id="JAAABM010000029">
    <property type="protein sequence ID" value="KAF7670726.1"/>
    <property type="molecule type" value="Genomic_DNA"/>
</dbReference>
<comment type="caution">
    <text evidence="1">The sequence shown here is derived from an EMBL/GenBank/DDBJ whole genome shotgun (WGS) entry which is preliminary data.</text>
</comment>
<accession>A0A8H7E8R5</accession>
<sequence length="66" mass="7184">FIVQESVKIGKPLIAASFNYRLVGSAFLPGASVNKSTVATLAFMTKGWRCAGFERTSPHLVEMPRV</sequence>
<proteinExistence type="predicted"/>
<gene>
    <name evidence="1" type="ORF">GT037_011177</name>
</gene>
<dbReference type="GeneID" id="62209402"/>
<organism evidence="1 2">
    <name type="scientific">Alternaria burnsii</name>
    <dbReference type="NCBI Taxonomy" id="1187904"/>
    <lineage>
        <taxon>Eukaryota</taxon>
        <taxon>Fungi</taxon>
        <taxon>Dikarya</taxon>
        <taxon>Ascomycota</taxon>
        <taxon>Pezizomycotina</taxon>
        <taxon>Dothideomycetes</taxon>
        <taxon>Pleosporomycetidae</taxon>
        <taxon>Pleosporales</taxon>
        <taxon>Pleosporineae</taxon>
        <taxon>Pleosporaceae</taxon>
        <taxon>Alternaria</taxon>
        <taxon>Alternaria sect. Alternaria</taxon>
    </lineage>
</organism>
<keyword evidence="2" id="KW-1185">Reference proteome</keyword>
<name>A0A8H7E8R5_9PLEO</name>
<feature type="non-terminal residue" evidence="1">
    <location>
        <position position="1"/>
    </location>
</feature>
<dbReference type="Proteomes" id="UP000596902">
    <property type="component" value="Unassembled WGS sequence"/>
</dbReference>
<dbReference type="RefSeq" id="XP_038781120.1">
    <property type="nucleotide sequence ID" value="XM_038936224.1"/>
</dbReference>
<reference evidence="1" key="2">
    <citation type="submission" date="2020-08" db="EMBL/GenBank/DDBJ databases">
        <title>Draft Genome Sequence of Cumin Blight Pathogen Alternaria burnsii.</title>
        <authorList>
            <person name="Feng Z."/>
        </authorList>
    </citation>
    <scope>NUCLEOTIDE SEQUENCE</scope>
    <source>
        <strain evidence="1">CBS107.38</strain>
    </source>
</reference>